<name>A0ABT3A246_9RHOB</name>
<dbReference type="InterPro" id="IPR004323">
    <property type="entry name" value="Ion_tolerance_CutA"/>
</dbReference>
<dbReference type="Gene3D" id="3.30.70.120">
    <property type="match status" value="1"/>
</dbReference>
<dbReference type="Proteomes" id="UP001526166">
    <property type="component" value="Unassembled WGS sequence"/>
</dbReference>
<keyword evidence="3" id="KW-1185">Reference proteome</keyword>
<evidence type="ECO:0000313" key="2">
    <source>
        <dbReference type="EMBL" id="MCV2880076.1"/>
    </source>
</evidence>
<reference evidence="2 3" key="1">
    <citation type="submission" date="2022-10" db="EMBL/GenBank/DDBJ databases">
        <title>Sinirhodobacter sp. nov., isolated from ocean surface sediments.</title>
        <authorList>
            <person name="He W."/>
            <person name="Wang L."/>
            <person name="Zhang D.-F."/>
        </authorList>
    </citation>
    <scope>NUCLEOTIDE SEQUENCE [LARGE SCALE GENOMIC DNA]</scope>
    <source>
        <strain evidence="2 3">WL0115</strain>
    </source>
</reference>
<evidence type="ECO:0000313" key="3">
    <source>
        <dbReference type="Proteomes" id="UP001526166"/>
    </source>
</evidence>
<evidence type="ECO:0000256" key="1">
    <source>
        <dbReference type="ARBA" id="ARBA00010169"/>
    </source>
</evidence>
<comment type="caution">
    <text evidence="2">The sequence shown here is derived from an EMBL/GenBank/DDBJ whole genome shotgun (WGS) entry which is preliminary data.</text>
</comment>
<accession>A0ABT3A246</accession>
<protein>
    <submittedName>
        <fullName evidence="2">Divalent-cation tolerance protein CutA</fullName>
    </submittedName>
</protein>
<dbReference type="Pfam" id="PF03091">
    <property type="entry name" value="CutA1"/>
    <property type="match status" value="1"/>
</dbReference>
<dbReference type="EMBL" id="JAOWKW010000013">
    <property type="protein sequence ID" value="MCV2880076.1"/>
    <property type="molecule type" value="Genomic_DNA"/>
</dbReference>
<dbReference type="InterPro" id="IPR015867">
    <property type="entry name" value="N-reg_PII/ATP_PRibTrfase_C"/>
</dbReference>
<organism evidence="2 3">
    <name type="scientific">Sedimentimonas flavescens</name>
    <dbReference type="NCBI Taxonomy" id="2851012"/>
    <lineage>
        <taxon>Bacteria</taxon>
        <taxon>Pseudomonadati</taxon>
        <taxon>Pseudomonadota</taxon>
        <taxon>Alphaproteobacteria</taxon>
        <taxon>Rhodobacterales</taxon>
        <taxon>Rhodobacter group</taxon>
        <taxon>Sedimentimonas</taxon>
    </lineage>
</organism>
<proteinExistence type="inferred from homology"/>
<dbReference type="PANTHER" id="PTHR23419:SF8">
    <property type="entry name" value="FI09726P"/>
    <property type="match status" value="1"/>
</dbReference>
<dbReference type="PANTHER" id="PTHR23419">
    <property type="entry name" value="DIVALENT CATION TOLERANCE CUTA-RELATED"/>
    <property type="match status" value="1"/>
</dbReference>
<comment type="similarity">
    <text evidence="1">Belongs to the CutA family.</text>
</comment>
<dbReference type="SUPFAM" id="SSF54913">
    <property type="entry name" value="GlnB-like"/>
    <property type="match status" value="1"/>
</dbReference>
<gene>
    <name evidence="2" type="ORF">OE699_14590</name>
</gene>
<sequence length="104" mass="11529">MPTIARLLTYLPTTDAAQSLATALIDARLIACANIGAQVTSLYTWEGTREETPEVQLWLKTRSDLAPDVMAKIEPLHPYDCPLIALDEITVNQAYADWVNAQTR</sequence>
<dbReference type="RefSeq" id="WP_263848453.1">
    <property type="nucleotide sequence ID" value="NZ_JAOWKW010000013.1"/>
</dbReference>
<dbReference type="InterPro" id="IPR011322">
    <property type="entry name" value="N-reg_PII-like_a/b"/>
</dbReference>